<evidence type="ECO:0000256" key="6">
    <source>
        <dbReference type="ARBA" id="ARBA00023002"/>
    </source>
</evidence>
<dbReference type="Proteomes" id="UP000234433">
    <property type="component" value="Unassembled WGS sequence"/>
</dbReference>
<evidence type="ECO:0000313" key="10">
    <source>
        <dbReference type="Proteomes" id="UP000234433"/>
    </source>
</evidence>
<dbReference type="PANTHER" id="PTHR45754:SF3">
    <property type="entry name" value="METHYLENETETRAHYDROFOLATE REDUCTASE (NADPH)"/>
    <property type="match status" value="1"/>
</dbReference>
<evidence type="ECO:0000256" key="8">
    <source>
        <dbReference type="RuleBase" id="RU003862"/>
    </source>
</evidence>
<comment type="similarity">
    <text evidence="3 8">Belongs to the methylenetetrahydrofolate reductase family.</text>
</comment>
<dbReference type="InterPro" id="IPR003171">
    <property type="entry name" value="Mehydrof_redctse-like"/>
</dbReference>
<dbReference type="AlphaFoldDB" id="A0A2H1IEP4"/>
<protein>
    <recommendedName>
        <fullName evidence="8">Methylenetetrahydrofolate reductase</fullName>
    </recommendedName>
</protein>
<evidence type="ECO:0000313" key="9">
    <source>
        <dbReference type="EMBL" id="SMX73668.1"/>
    </source>
</evidence>
<dbReference type="Pfam" id="PF02219">
    <property type="entry name" value="MTHFR"/>
    <property type="match status" value="1"/>
</dbReference>
<keyword evidence="5 8" id="KW-0274">FAD</keyword>
<proteinExistence type="inferred from homology"/>
<evidence type="ECO:0000256" key="5">
    <source>
        <dbReference type="ARBA" id="ARBA00022827"/>
    </source>
</evidence>
<evidence type="ECO:0000256" key="3">
    <source>
        <dbReference type="ARBA" id="ARBA00006743"/>
    </source>
</evidence>
<evidence type="ECO:0000256" key="1">
    <source>
        <dbReference type="ARBA" id="ARBA00001974"/>
    </source>
</evidence>
<evidence type="ECO:0000256" key="4">
    <source>
        <dbReference type="ARBA" id="ARBA00022630"/>
    </source>
</evidence>
<dbReference type="RefSeq" id="WP_101619133.1">
    <property type="nucleotide sequence ID" value="NZ_FXZD01000002.1"/>
</dbReference>
<dbReference type="GO" id="GO:0106312">
    <property type="term" value="F:methylenetetrahydrofolate reductase (NADH) activity"/>
    <property type="evidence" value="ECO:0007669"/>
    <property type="project" value="UniProtKB-EC"/>
</dbReference>
<dbReference type="SUPFAM" id="SSF51730">
    <property type="entry name" value="FAD-linked oxidoreductase"/>
    <property type="match status" value="1"/>
</dbReference>
<dbReference type="InterPro" id="IPR029041">
    <property type="entry name" value="FAD-linked_oxidoreductase-like"/>
</dbReference>
<reference evidence="9 10" key="1">
    <citation type="submission" date="2017-03" db="EMBL/GenBank/DDBJ databases">
        <authorList>
            <person name="Afonso C.L."/>
            <person name="Miller P.J."/>
            <person name="Scott M.A."/>
            <person name="Spackman E."/>
            <person name="Goraichik I."/>
            <person name="Dimitrov K.M."/>
            <person name="Suarez D.L."/>
            <person name="Swayne D.E."/>
        </authorList>
    </citation>
    <scope>NUCLEOTIDE SEQUENCE [LARGE SCALE GENOMIC DNA]</scope>
    <source>
        <strain evidence="9 10">CNRZ 918</strain>
    </source>
</reference>
<sequence length="287" mass="30830">MSQANLSTLLKSARYEILPTAGVVDRVHEYVAPGRVITVTASTGLTLEATLSTAEQLQALGFQAVPHIAARMVQSRTELEEIVARIAQAGIDRIFVPAGDATPPAGGYAGALDLIVDLASMAAPIQHLGVSAYPETHPLISDDVTVQAMWDKRDYATHLVSNLCFDPGVIATWLARVRARGIELPLVLGIAGKVELTKLARVAGKIGVGESTRFLRKNTATFSRMAKPGGYNPRKFLDKLAPTLDNPAMGVVGLHIYTFNQIKDTEIWRRKQLAALGHTDEATISNG</sequence>
<dbReference type="GO" id="GO:0009086">
    <property type="term" value="P:methionine biosynthetic process"/>
    <property type="evidence" value="ECO:0007669"/>
    <property type="project" value="TreeGrafter"/>
</dbReference>
<dbReference type="Gene3D" id="3.20.20.220">
    <property type="match status" value="1"/>
</dbReference>
<comment type="catalytic activity">
    <reaction evidence="7">
        <text>(6S)-5-methyl-5,6,7,8-tetrahydrofolate + NAD(+) = (6R)-5,10-methylene-5,6,7,8-tetrahydrofolate + NADH + H(+)</text>
        <dbReference type="Rhea" id="RHEA:19821"/>
        <dbReference type="ChEBI" id="CHEBI:15378"/>
        <dbReference type="ChEBI" id="CHEBI:15636"/>
        <dbReference type="ChEBI" id="CHEBI:18608"/>
        <dbReference type="ChEBI" id="CHEBI:57540"/>
        <dbReference type="ChEBI" id="CHEBI:57945"/>
        <dbReference type="EC" id="1.5.1.54"/>
    </reaction>
    <physiologicalReaction direction="right-to-left" evidence="7">
        <dbReference type="Rhea" id="RHEA:19823"/>
    </physiologicalReaction>
</comment>
<gene>
    <name evidence="9" type="ORF">BANT918_00911</name>
</gene>
<dbReference type="OrthoDB" id="9812555at2"/>
<dbReference type="GO" id="GO:0071949">
    <property type="term" value="F:FAD binding"/>
    <property type="evidence" value="ECO:0007669"/>
    <property type="project" value="TreeGrafter"/>
</dbReference>
<dbReference type="PANTHER" id="PTHR45754">
    <property type="entry name" value="METHYLENETETRAHYDROFOLATE REDUCTASE"/>
    <property type="match status" value="1"/>
</dbReference>
<evidence type="ECO:0000256" key="7">
    <source>
        <dbReference type="ARBA" id="ARBA00048628"/>
    </source>
</evidence>
<organism evidence="9 10">
    <name type="scientific">Brevibacterium antiquum CNRZ 918</name>
    <dbReference type="NCBI Taxonomy" id="1255637"/>
    <lineage>
        <taxon>Bacteria</taxon>
        <taxon>Bacillati</taxon>
        <taxon>Actinomycetota</taxon>
        <taxon>Actinomycetes</taxon>
        <taxon>Micrococcales</taxon>
        <taxon>Brevibacteriaceae</taxon>
        <taxon>Brevibacterium</taxon>
    </lineage>
</organism>
<comment type="pathway">
    <text evidence="2 8">One-carbon metabolism; tetrahydrofolate interconversion.</text>
</comment>
<evidence type="ECO:0000256" key="2">
    <source>
        <dbReference type="ARBA" id="ARBA00004777"/>
    </source>
</evidence>
<dbReference type="UniPathway" id="UPA00193"/>
<dbReference type="GO" id="GO:0005829">
    <property type="term" value="C:cytosol"/>
    <property type="evidence" value="ECO:0007669"/>
    <property type="project" value="TreeGrafter"/>
</dbReference>
<dbReference type="EMBL" id="FXZD01000002">
    <property type="protein sequence ID" value="SMX73668.1"/>
    <property type="molecule type" value="Genomic_DNA"/>
</dbReference>
<keyword evidence="4 8" id="KW-0285">Flavoprotein</keyword>
<dbReference type="GO" id="GO:0035999">
    <property type="term" value="P:tetrahydrofolate interconversion"/>
    <property type="evidence" value="ECO:0007669"/>
    <property type="project" value="UniProtKB-UniPathway"/>
</dbReference>
<keyword evidence="6 8" id="KW-0560">Oxidoreductase</keyword>
<accession>A0A2H1IEP4</accession>
<name>A0A2H1IEP4_9MICO</name>
<comment type="cofactor">
    <cofactor evidence="1 8">
        <name>FAD</name>
        <dbReference type="ChEBI" id="CHEBI:57692"/>
    </cofactor>
</comment>